<dbReference type="AlphaFoldDB" id="A0AAN5CXA4"/>
<organism evidence="1 2">
    <name type="scientific">Pristionchus mayeri</name>
    <dbReference type="NCBI Taxonomy" id="1317129"/>
    <lineage>
        <taxon>Eukaryota</taxon>
        <taxon>Metazoa</taxon>
        <taxon>Ecdysozoa</taxon>
        <taxon>Nematoda</taxon>
        <taxon>Chromadorea</taxon>
        <taxon>Rhabditida</taxon>
        <taxon>Rhabditina</taxon>
        <taxon>Diplogasteromorpha</taxon>
        <taxon>Diplogasteroidea</taxon>
        <taxon>Neodiplogasteridae</taxon>
        <taxon>Pristionchus</taxon>
    </lineage>
</organism>
<name>A0AAN5CXA4_9BILA</name>
<dbReference type="EMBL" id="BTRK01000005">
    <property type="protein sequence ID" value="GMR51727.1"/>
    <property type="molecule type" value="Genomic_DNA"/>
</dbReference>
<comment type="caution">
    <text evidence="1">The sequence shown here is derived from an EMBL/GenBank/DDBJ whole genome shotgun (WGS) entry which is preliminary data.</text>
</comment>
<accession>A0AAN5CXA4</accession>
<evidence type="ECO:0000313" key="1">
    <source>
        <dbReference type="EMBL" id="GMR51727.1"/>
    </source>
</evidence>
<dbReference type="Proteomes" id="UP001328107">
    <property type="component" value="Unassembled WGS sequence"/>
</dbReference>
<gene>
    <name evidence="1" type="ORF">PMAYCL1PPCAC_21922</name>
</gene>
<sequence>RDIASTNAQREVARVIREKCARRVVVRGRVRVEEVRRARLAVSVPGPILAPSSRTCWRLWIRAIGRRTFS</sequence>
<protein>
    <submittedName>
        <fullName evidence="1">Uncharacterized protein</fullName>
    </submittedName>
</protein>
<proteinExistence type="predicted"/>
<reference evidence="2" key="1">
    <citation type="submission" date="2022-10" db="EMBL/GenBank/DDBJ databases">
        <title>Genome assembly of Pristionchus species.</title>
        <authorList>
            <person name="Yoshida K."/>
            <person name="Sommer R.J."/>
        </authorList>
    </citation>
    <scope>NUCLEOTIDE SEQUENCE [LARGE SCALE GENOMIC DNA]</scope>
    <source>
        <strain evidence="2">RS5460</strain>
    </source>
</reference>
<evidence type="ECO:0000313" key="2">
    <source>
        <dbReference type="Proteomes" id="UP001328107"/>
    </source>
</evidence>
<feature type="non-terminal residue" evidence="1">
    <location>
        <position position="1"/>
    </location>
</feature>
<keyword evidence="2" id="KW-1185">Reference proteome</keyword>